<evidence type="ECO:0000313" key="4">
    <source>
        <dbReference type="Proteomes" id="UP000787672"/>
    </source>
</evidence>
<reference evidence="3 4" key="1">
    <citation type="submission" date="2021-06" db="EMBL/GenBank/DDBJ databases">
        <authorList>
            <person name="Sun Q."/>
            <person name="Li D."/>
        </authorList>
    </citation>
    <scope>NUCLEOTIDE SEQUENCE [LARGE SCALE GENOMIC DNA]</scope>
    <source>
        <strain evidence="3 4">MSJ-2</strain>
    </source>
</reference>
<evidence type="ECO:0000313" key="2">
    <source>
        <dbReference type="EMBL" id="MBU5626526.1"/>
    </source>
</evidence>
<feature type="domain" description="DUF551" evidence="1">
    <location>
        <begin position="41"/>
        <end position="102"/>
    </location>
</feature>
<sequence>MISNALNVTGEQTIIFRETIVPTAALVWTCRRERRSATISKWISVKERLPGCGERVLATDGTFVGEAYRTSAKSWYRMSGFAWRDALGTIVTHWMPLPEPPKEDDHG</sequence>
<keyword evidence="4" id="KW-1185">Reference proteome</keyword>
<evidence type="ECO:0000313" key="3">
    <source>
        <dbReference type="EMBL" id="MBU5627720.1"/>
    </source>
</evidence>
<gene>
    <name evidence="2" type="ORF">KQI82_06280</name>
    <name evidence="3" type="ORF">KQI82_12450</name>
</gene>
<accession>A0ABS6FBS4</accession>
<comment type="caution">
    <text evidence="3">The sequence shown here is derived from an EMBL/GenBank/DDBJ whole genome shotgun (WGS) entry which is preliminary data.</text>
</comment>
<dbReference type="EMBL" id="JAHLQN010000001">
    <property type="protein sequence ID" value="MBU5626526.1"/>
    <property type="molecule type" value="Genomic_DNA"/>
</dbReference>
<dbReference type="Pfam" id="PF04448">
    <property type="entry name" value="DUF551"/>
    <property type="match status" value="1"/>
</dbReference>
<evidence type="ECO:0000259" key="1">
    <source>
        <dbReference type="Pfam" id="PF04448"/>
    </source>
</evidence>
<proteinExistence type="predicted"/>
<dbReference type="InterPro" id="IPR007539">
    <property type="entry name" value="DUF551"/>
</dbReference>
<name>A0ABS6FBS4_9FIRM</name>
<dbReference type="Proteomes" id="UP000787672">
    <property type="component" value="Unassembled WGS sequence"/>
</dbReference>
<organism evidence="3 4">
    <name type="scientific">Dysosmobacter acutus</name>
    <dbReference type="NCBI Taxonomy" id="2841504"/>
    <lineage>
        <taxon>Bacteria</taxon>
        <taxon>Bacillati</taxon>
        <taxon>Bacillota</taxon>
        <taxon>Clostridia</taxon>
        <taxon>Eubacteriales</taxon>
        <taxon>Oscillospiraceae</taxon>
        <taxon>Dysosmobacter</taxon>
    </lineage>
</organism>
<dbReference type="EMBL" id="JAHLQN010000001">
    <property type="protein sequence ID" value="MBU5627720.1"/>
    <property type="molecule type" value="Genomic_DNA"/>
</dbReference>
<protein>
    <submittedName>
        <fullName evidence="3">DUF551 domain-containing protein</fullName>
    </submittedName>
</protein>